<reference evidence="1" key="1">
    <citation type="submission" date="2019-10" db="EMBL/GenBank/DDBJ databases">
        <authorList>
            <consortium name="DOE Joint Genome Institute"/>
            <person name="Kuo A."/>
            <person name="Miyauchi S."/>
            <person name="Kiss E."/>
            <person name="Drula E."/>
            <person name="Kohler A."/>
            <person name="Sanchez-Garcia M."/>
            <person name="Andreopoulos B."/>
            <person name="Barry K.W."/>
            <person name="Bonito G."/>
            <person name="Buee M."/>
            <person name="Carver A."/>
            <person name="Chen C."/>
            <person name="Cichocki N."/>
            <person name="Clum A."/>
            <person name="Culley D."/>
            <person name="Crous P.W."/>
            <person name="Fauchery L."/>
            <person name="Girlanda M."/>
            <person name="Hayes R."/>
            <person name="Keri Z."/>
            <person name="Labutti K."/>
            <person name="Lipzen A."/>
            <person name="Lombard V."/>
            <person name="Magnuson J."/>
            <person name="Maillard F."/>
            <person name="Morin E."/>
            <person name="Murat C."/>
            <person name="Nolan M."/>
            <person name="Ohm R."/>
            <person name="Pangilinan J."/>
            <person name="Pereira M."/>
            <person name="Perotto S."/>
            <person name="Peter M."/>
            <person name="Riley R."/>
            <person name="Sitrit Y."/>
            <person name="Stielow B."/>
            <person name="Szollosi G."/>
            <person name="Zifcakova L."/>
            <person name="Stursova M."/>
            <person name="Spatafora J.W."/>
            <person name="Tedersoo L."/>
            <person name="Vaario L.-M."/>
            <person name="Yamada A."/>
            <person name="Yan M."/>
            <person name="Wang P."/>
            <person name="Xu J."/>
            <person name="Bruns T."/>
            <person name="Baldrian P."/>
            <person name="Vilgalys R."/>
            <person name="Henrissat B."/>
            <person name="Grigoriev I.V."/>
            <person name="Hibbett D."/>
            <person name="Nagy L.G."/>
            <person name="Martin F.M."/>
        </authorList>
    </citation>
    <scope>NUCLEOTIDE SEQUENCE</scope>
    <source>
        <strain evidence="1">P2</strain>
    </source>
</reference>
<accession>A0ACB6ZGE2</accession>
<evidence type="ECO:0000313" key="1">
    <source>
        <dbReference type="EMBL" id="KAF9648644.1"/>
    </source>
</evidence>
<organism evidence="1 2">
    <name type="scientific">Thelephora ganbajun</name>
    <name type="common">Ganba fungus</name>
    <dbReference type="NCBI Taxonomy" id="370292"/>
    <lineage>
        <taxon>Eukaryota</taxon>
        <taxon>Fungi</taxon>
        <taxon>Dikarya</taxon>
        <taxon>Basidiomycota</taxon>
        <taxon>Agaricomycotina</taxon>
        <taxon>Agaricomycetes</taxon>
        <taxon>Thelephorales</taxon>
        <taxon>Thelephoraceae</taxon>
        <taxon>Thelephora</taxon>
    </lineage>
</organism>
<protein>
    <submittedName>
        <fullName evidence="1">Uncharacterized protein</fullName>
    </submittedName>
</protein>
<dbReference type="Proteomes" id="UP000886501">
    <property type="component" value="Unassembled WGS sequence"/>
</dbReference>
<sequence>VQRRLKKKKDDDAFDSDVFRRQSRILHDEPQVLPDNASPFAPRPPTMIERRMNSTPASSMRGSNYGPGPTYGGYNDYNAGHNHAGFAPGQVVPHHQPYVDSYMGSPMSPPMSPPMSVNYGDVGAAQSHPAYLSRQPSHNGPALVDNTAHYVDLSRSSVTPFQAAQYEEIHRHLNMPPPVPVLGSLAEEEYPRKDPVPKGSSPFDDPSEGVLPPPSPVHSNHSRTEASTTDLPAAPARVARPNANQKRPDTVYTIYDDEDAYGGI</sequence>
<proteinExistence type="predicted"/>
<dbReference type="EMBL" id="MU118010">
    <property type="protein sequence ID" value="KAF9648644.1"/>
    <property type="molecule type" value="Genomic_DNA"/>
</dbReference>
<feature type="non-terminal residue" evidence="1">
    <location>
        <position position="1"/>
    </location>
</feature>
<evidence type="ECO:0000313" key="2">
    <source>
        <dbReference type="Proteomes" id="UP000886501"/>
    </source>
</evidence>
<comment type="caution">
    <text evidence="1">The sequence shown here is derived from an EMBL/GenBank/DDBJ whole genome shotgun (WGS) entry which is preliminary data.</text>
</comment>
<gene>
    <name evidence="1" type="ORF">BDM02DRAFT_3096085</name>
</gene>
<reference evidence="1" key="2">
    <citation type="journal article" date="2020" name="Nat. Commun.">
        <title>Large-scale genome sequencing of mycorrhizal fungi provides insights into the early evolution of symbiotic traits.</title>
        <authorList>
            <person name="Miyauchi S."/>
            <person name="Kiss E."/>
            <person name="Kuo A."/>
            <person name="Drula E."/>
            <person name="Kohler A."/>
            <person name="Sanchez-Garcia M."/>
            <person name="Morin E."/>
            <person name="Andreopoulos B."/>
            <person name="Barry K.W."/>
            <person name="Bonito G."/>
            <person name="Buee M."/>
            <person name="Carver A."/>
            <person name="Chen C."/>
            <person name="Cichocki N."/>
            <person name="Clum A."/>
            <person name="Culley D."/>
            <person name="Crous P.W."/>
            <person name="Fauchery L."/>
            <person name="Girlanda M."/>
            <person name="Hayes R.D."/>
            <person name="Keri Z."/>
            <person name="LaButti K."/>
            <person name="Lipzen A."/>
            <person name="Lombard V."/>
            <person name="Magnuson J."/>
            <person name="Maillard F."/>
            <person name="Murat C."/>
            <person name="Nolan M."/>
            <person name="Ohm R.A."/>
            <person name="Pangilinan J."/>
            <person name="Pereira M.F."/>
            <person name="Perotto S."/>
            <person name="Peter M."/>
            <person name="Pfister S."/>
            <person name="Riley R."/>
            <person name="Sitrit Y."/>
            <person name="Stielow J.B."/>
            <person name="Szollosi G."/>
            <person name="Zifcakova L."/>
            <person name="Stursova M."/>
            <person name="Spatafora J.W."/>
            <person name="Tedersoo L."/>
            <person name="Vaario L.M."/>
            <person name="Yamada A."/>
            <person name="Yan M."/>
            <person name="Wang P."/>
            <person name="Xu J."/>
            <person name="Bruns T."/>
            <person name="Baldrian P."/>
            <person name="Vilgalys R."/>
            <person name="Dunand C."/>
            <person name="Henrissat B."/>
            <person name="Grigoriev I.V."/>
            <person name="Hibbett D."/>
            <person name="Nagy L.G."/>
            <person name="Martin F.M."/>
        </authorList>
    </citation>
    <scope>NUCLEOTIDE SEQUENCE</scope>
    <source>
        <strain evidence="1">P2</strain>
    </source>
</reference>
<name>A0ACB6ZGE2_THEGA</name>
<keyword evidence="2" id="KW-1185">Reference proteome</keyword>